<feature type="region of interest" description="Disordered" evidence="1">
    <location>
        <begin position="108"/>
        <end position="134"/>
    </location>
</feature>
<sequence length="152" mass="16305">MPSISSDCKDHILGKRYLAHAVNGPVCHAHEGRKAAVAPVLLLEAFRQVTRAKRLANCVGIVQRNWATIDTEAIEQVHGSSHVGVRFSSDRLSTIVIGLNGRRLTREVGSGTSHVVPSQGGRDGRSMSTSSAGLRFGKEAARNVPWHGFGDS</sequence>
<keyword evidence="3" id="KW-1185">Reference proteome</keyword>
<evidence type="ECO:0000313" key="3">
    <source>
        <dbReference type="Proteomes" id="UP001396898"/>
    </source>
</evidence>
<gene>
    <name evidence="2" type="ORF">PG991_003087</name>
</gene>
<proteinExistence type="predicted"/>
<protein>
    <submittedName>
        <fullName evidence="2">Uncharacterized protein</fullName>
    </submittedName>
</protein>
<organism evidence="2 3">
    <name type="scientific">Apiospora marii</name>
    <dbReference type="NCBI Taxonomy" id="335849"/>
    <lineage>
        <taxon>Eukaryota</taxon>
        <taxon>Fungi</taxon>
        <taxon>Dikarya</taxon>
        <taxon>Ascomycota</taxon>
        <taxon>Pezizomycotina</taxon>
        <taxon>Sordariomycetes</taxon>
        <taxon>Xylariomycetidae</taxon>
        <taxon>Amphisphaeriales</taxon>
        <taxon>Apiosporaceae</taxon>
        <taxon>Apiospora</taxon>
    </lineage>
</organism>
<evidence type="ECO:0000256" key="1">
    <source>
        <dbReference type="SAM" id="MobiDB-lite"/>
    </source>
</evidence>
<comment type="caution">
    <text evidence="2">The sequence shown here is derived from an EMBL/GenBank/DDBJ whole genome shotgun (WGS) entry which is preliminary data.</text>
</comment>
<dbReference type="EMBL" id="JAQQWI010000006">
    <property type="protein sequence ID" value="KAK8033689.1"/>
    <property type="molecule type" value="Genomic_DNA"/>
</dbReference>
<dbReference type="Proteomes" id="UP001396898">
    <property type="component" value="Unassembled WGS sequence"/>
</dbReference>
<evidence type="ECO:0000313" key="2">
    <source>
        <dbReference type="EMBL" id="KAK8033689.1"/>
    </source>
</evidence>
<name>A0ABR1SH83_9PEZI</name>
<reference evidence="2 3" key="1">
    <citation type="submission" date="2023-01" db="EMBL/GenBank/DDBJ databases">
        <title>Analysis of 21 Apiospora genomes using comparative genomics revels a genus with tremendous synthesis potential of carbohydrate active enzymes and secondary metabolites.</title>
        <authorList>
            <person name="Sorensen T."/>
        </authorList>
    </citation>
    <scope>NUCLEOTIDE SEQUENCE [LARGE SCALE GENOMIC DNA]</scope>
    <source>
        <strain evidence="2 3">CBS 20057</strain>
    </source>
</reference>
<accession>A0ABR1SH83</accession>